<dbReference type="Pfam" id="PF02786">
    <property type="entry name" value="CPSase_L_D2"/>
    <property type="match status" value="1"/>
</dbReference>
<keyword evidence="9 24" id="KW-0547">Nucleotide-binding</keyword>
<reference evidence="28" key="1">
    <citation type="submission" date="2025-08" db="UniProtKB">
        <authorList>
            <consortium name="Ensembl"/>
        </authorList>
    </citation>
    <scope>IDENTIFICATION</scope>
</reference>
<evidence type="ECO:0000256" key="5">
    <source>
        <dbReference type="ARBA" id="ARBA00018058"/>
    </source>
</evidence>
<dbReference type="InterPro" id="IPR041265">
    <property type="entry name" value="PCC_BT"/>
</dbReference>
<evidence type="ECO:0000256" key="8">
    <source>
        <dbReference type="ARBA" id="ARBA00022723"/>
    </source>
</evidence>
<evidence type="ECO:0000256" key="4">
    <source>
        <dbReference type="ARBA" id="ARBA00013050"/>
    </source>
</evidence>
<dbReference type="InterPro" id="IPR005482">
    <property type="entry name" value="Biotin_COase_C"/>
</dbReference>
<dbReference type="PROSITE" id="PS00867">
    <property type="entry name" value="CPSASE_2"/>
    <property type="match status" value="1"/>
</dbReference>
<evidence type="ECO:0000256" key="6">
    <source>
        <dbReference type="ARBA" id="ARBA00022553"/>
    </source>
</evidence>
<dbReference type="PANTHER" id="PTHR18866:SF33">
    <property type="entry name" value="METHYLCROTONOYL-COA CARBOXYLASE SUBUNIT ALPHA, MITOCHONDRIAL-RELATED"/>
    <property type="match status" value="1"/>
</dbReference>
<dbReference type="InterPro" id="IPR050856">
    <property type="entry name" value="Biotin_carboxylase_complex"/>
</dbReference>
<evidence type="ECO:0000256" key="12">
    <source>
        <dbReference type="ARBA" id="ARBA00022946"/>
    </source>
</evidence>
<evidence type="ECO:0000256" key="7">
    <source>
        <dbReference type="ARBA" id="ARBA00022598"/>
    </source>
</evidence>
<keyword evidence="29" id="KW-1185">Reference proteome</keyword>
<dbReference type="Ensembl" id="ENSPCOT00000018656.1">
    <property type="protein sequence ID" value="ENSPCOP00000008105.1"/>
    <property type="gene ID" value="ENSPCOG00000015321.1"/>
</dbReference>
<dbReference type="GO" id="GO:0004658">
    <property type="term" value="F:propionyl-CoA carboxylase activity"/>
    <property type="evidence" value="ECO:0007669"/>
    <property type="project" value="UniProtKB-EC"/>
</dbReference>
<comment type="pathway">
    <text evidence="3">Metabolic intermediate metabolism; propanoyl-CoA degradation; succinyl-CoA from propanoyl-CoA: step 1/3.</text>
</comment>
<evidence type="ECO:0000256" key="13">
    <source>
        <dbReference type="ARBA" id="ARBA00022963"/>
    </source>
</evidence>
<feature type="domain" description="ATP-grasp" evidence="26">
    <location>
        <begin position="155"/>
        <end position="352"/>
    </location>
</feature>
<keyword evidence="11" id="KW-0460">Magnesium</keyword>
<evidence type="ECO:0000256" key="11">
    <source>
        <dbReference type="ARBA" id="ARBA00022842"/>
    </source>
</evidence>
<evidence type="ECO:0000256" key="1">
    <source>
        <dbReference type="ARBA" id="ARBA00001953"/>
    </source>
</evidence>
<dbReference type="Pfam" id="PF02785">
    <property type="entry name" value="Biotin_carb_C"/>
    <property type="match status" value="1"/>
</dbReference>
<accession>A0A2K6F299</accession>
<dbReference type="AlphaFoldDB" id="A0A2K6F299"/>
<evidence type="ECO:0000313" key="29">
    <source>
        <dbReference type="Proteomes" id="UP000233160"/>
    </source>
</evidence>
<dbReference type="Pfam" id="PF18140">
    <property type="entry name" value="PCC_BT"/>
    <property type="match status" value="1"/>
</dbReference>
<evidence type="ECO:0000256" key="15">
    <source>
        <dbReference type="ARBA" id="ARBA00023098"/>
    </source>
</evidence>
<dbReference type="SUPFAM" id="SSF52440">
    <property type="entry name" value="PreATP-grasp domain"/>
    <property type="match status" value="1"/>
</dbReference>
<organism evidence="28 29">
    <name type="scientific">Propithecus coquereli</name>
    <name type="common">Coquerel's sifaka</name>
    <name type="synonym">Propithecus verreauxi coquereli</name>
    <dbReference type="NCBI Taxonomy" id="379532"/>
    <lineage>
        <taxon>Eukaryota</taxon>
        <taxon>Metazoa</taxon>
        <taxon>Chordata</taxon>
        <taxon>Craniata</taxon>
        <taxon>Vertebrata</taxon>
        <taxon>Euteleostomi</taxon>
        <taxon>Mammalia</taxon>
        <taxon>Eutheria</taxon>
        <taxon>Euarchontoglires</taxon>
        <taxon>Primates</taxon>
        <taxon>Strepsirrhini</taxon>
        <taxon>Lemuriformes</taxon>
        <taxon>Indriidae</taxon>
        <taxon>Propithecus</taxon>
    </lineage>
</organism>
<dbReference type="Proteomes" id="UP000233160">
    <property type="component" value="Unassembled WGS sequence"/>
</dbReference>
<feature type="domain" description="Biotin carboxylation" evidence="27">
    <location>
        <begin position="36"/>
        <end position="483"/>
    </location>
</feature>
<dbReference type="Gene3D" id="3.30.470.20">
    <property type="entry name" value="ATP-grasp fold, B domain"/>
    <property type="match status" value="1"/>
</dbReference>
<keyword evidence="18" id="KW-0092">Biotin</keyword>
<comment type="function">
    <text evidence="22">This is one of the 2 subunits of the biotin-dependent propionyl-CoA carboxylase (PCC), a mitochondrial enzyme involved in the catabolism of odd chain fatty acids, branched-chain amino acids isoleucine, threonine, methionine, and valine and other metabolites. Propionyl-CoA carboxylase catalyzes the carboxylation of propionyl-CoA/propanoyl-CoA to D-methylmalonyl-CoA/(S)-methylmalonyl-CoA. Within the holoenzyme, the alpha subunit catalyzes the ATP-dependent carboxylation of the biotin carried by the biotin carboxyl carrier (BCC) domain, while the beta subunit then transfers the carboxyl group from carboxylated biotin to propionyl-CoA. Propionyl-CoA carboxylase also significantly acts on butyryl-CoA/butanoyl-CoA, which is converted to ethylmalonyl-CoA/(2S)-ethylmalonyl-CoA. Other alternative minor substrates include (2E)-butenoyl-CoA/crotonoyl-CoA.</text>
</comment>
<comment type="subunit">
    <text evidence="23">The holoenzyme is a dodecamer composed of 6 PCCA/alpha subunits and 6 PCCB/beta subunits. Interacts (via the biotin carboxylation domain) with SIRT4. Interacts with SIRT3 and SIRT5.</text>
</comment>
<dbReference type="InterPro" id="IPR001882">
    <property type="entry name" value="Biotin_BS"/>
</dbReference>
<dbReference type="NCBIfam" id="NF006367">
    <property type="entry name" value="PRK08591.1"/>
    <property type="match status" value="1"/>
</dbReference>
<dbReference type="Pfam" id="PF00364">
    <property type="entry name" value="Biotin_lipoyl"/>
    <property type="match status" value="1"/>
</dbReference>
<evidence type="ECO:0000256" key="23">
    <source>
        <dbReference type="ARBA" id="ARBA00066043"/>
    </source>
</evidence>
<sequence length="702" mass="77252">MAGLWVGAVALVAAGRRGRRPPQQLMRSAALWTLKTFDKILVANRGEIACRVIKTCKKMGIKTVAIHSDVDASSVHVKMADEAVCVGPAPTSKSYLNMDAIMEAIKKTRAQAVHPGYGFLSENKEFARCLAAEDVIFIGPDRHAIQAMGDKIESKLLAKKAKVNTIPGFDGVVKDADEAVRIAREIGYPVMIKASAGGGGKGMRIAWDDEETRDGFRFSSQEAASSFGDDRLLIEKFIDNPRHIEIQVLGDKHGNALWLNERECSIQRRNQKVVEEAPSIFLDAETRRAMGEQAVALAKAVKYSSAGTVEFLVDSKKNFYFLEMNTRLQVEHPVTECITGLDLVQEMIRVAKGYPLRHKQADIPINGWAVECRVYAEDPYKFFGLPSIGRLSQYQEPLHLPGVRVDSGIQPGSDISIYYDPMISKLITYGSDRTEALKRMEDALDNYVIRGVTHNISLLREVIINSRFVKGDISTKFLSDEYPDGFKGHTLTKSERNQLLAIASSLFVASQLRAQHFQEQSRVPIIKPDMANWELSIKLHDEVHTVVASNSGSTFSVEVDGSKLDVTSTWNLALPLLSVNVDGTQRTIQCLSRDAGGNMSIQFLGTVYNVRVLTKLAAELNEFMLEKVAEDTSSILRSPMPGVVVAVSVKPGDMVAEGQEICVIEAMKMQNSMTAGKTGKVKSMHCKAGDTVGEGDLLVELE</sequence>
<dbReference type="FunFam" id="3.40.50.20:FF:000010">
    <property type="entry name" value="Propionyl-CoA carboxylase subunit alpha"/>
    <property type="match status" value="1"/>
</dbReference>
<dbReference type="GO" id="GO:0046872">
    <property type="term" value="F:metal ion binding"/>
    <property type="evidence" value="ECO:0007669"/>
    <property type="project" value="UniProtKB-KW"/>
</dbReference>
<dbReference type="FunFam" id="3.30.1490.20:FF:000003">
    <property type="entry name" value="acetyl-CoA carboxylase isoform X1"/>
    <property type="match status" value="1"/>
</dbReference>
<dbReference type="SUPFAM" id="SSF51246">
    <property type="entry name" value="Rudiment single hybrid motif"/>
    <property type="match status" value="1"/>
</dbReference>
<dbReference type="CDD" id="cd06850">
    <property type="entry name" value="biotinyl_domain"/>
    <property type="match status" value="1"/>
</dbReference>
<comment type="cofactor">
    <cofactor evidence="1">
        <name>biotin</name>
        <dbReference type="ChEBI" id="CHEBI:57586"/>
    </cofactor>
</comment>
<dbReference type="Gene3D" id="3.40.50.20">
    <property type="match status" value="1"/>
</dbReference>
<dbReference type="EC" id="6.4.1.3" evidence="4"/>
<dbReference type="FunFam" id="2.40.50.100:FF:000029">
    <property type="entry name" value="propionyl-CoA carboxylase alpha chain, mitochondrial"/>
    <property type="match status" value="1"/>
</dbReference>
<dbReference type="PROSITE" id="PS50975">
    <property type="entry name" value="ATP_GRASP"/>
    <property type="match status" value="1"/>
</dbReference>
<evidence type="ECO:0000256" key="24">
    <source>
        <dbReference type="PROSITE-ProRule" id="PRU00409"/>
    </source>
</evidence>
<gene>
    <name evidence="28" type="primary">PCCA</name>
</gene>
<dbReference type="GO" id="GO:0016042">
    <property type="term" value="P:lipid catabolic process"/>
    <property type="evidence" value="ECO:0007669"/>
    <property type="project" value="UniProtKB-KW"/>
</dbReference>
<dbReference type="InterPro" id="IPR005481">
    <property type="entry name" value="BC-like_N"/>
</dbReference>
<evidence type="ECO:0000256" key="3">
    <source>
        <dbReference type="ARBA" id="ARBA00005060"/>
    </source>
</evidence>
<dbReference type="GO" id="GO:0005759">
    <property type="term" value="C:mitochondrial matrix"/>
    <property type="evidence" value="ECO:0007669"/>
    <property type="project" value="UniProtKB-SubCell"/>
</dbReference>
<evidence type="ECO:0000256" key="14">
    <source>
        <dbReference type="ARBA" id="ARBA00022990"/>
    </source>
</evidence>
<keyword evidence="7" id="KW-0436">Ligase</keyword>
<evidence type="ECO:0000256" key="18">
    <source>
        <dbReference type="ARBA" id="ARBA00023267"/>
    </source>
</evidence>
<dbReference type="InterPro" id="IPR011764">
    <property type="entry name" value="Biotin_carboxylation_dom"/>
</dbReference>
<evidence type="ECO:0000256" key="20">
    <source>
        <dbReference type="ARBA" id="ARBA00048208"/>
    </source>
</evidence>
<dbReference type="PROSITE" id="PS00188">
    <property type="entry name" value="BIOTIN"/>
    <property type="match status" value="1"/>
</dbReference>
<dbReference type="UniPathway" id="UPA00945">
    <property type="reaction ID" value="UER00908"/>
</dbReference>
<evidence type="ECO:0000256" key="10">
    <source>
        <dbReference type="ARBA" id="ARBA00022840"/>
    </source>
</evidence>
<evidence type="ECO:0000256" key="19">
    <source>
        <dbReference type="ARBA" id="ARBA00031557"/>
    </source>
</evidence>
<dbReference type="PROSITE" id="PS00866">
    <property type="entry name" value="CPSASE_1"/>
    <property type="match status" value="1"/>
</dbReference>
<reference evidence="28" key="2">
    <citation type="submission" date="2025-09" db="UniProtKB">
        <authorList>
            <consortium name="Ensembl"/>
        </authorList>
    </citation>
    <scope>IDENTIFICATION</scope>
</reference>
<dbReference type="Gene3D" id="2.40.50.100">
    <property type="match status" value="1"/>
</dbReference>
<evidence type="ECO:0000256" key="9">
    <source>
        <dbReference type="ARBA" id="ARBA00022741"/>
    </source>
</evidence>
<evidence type="ECO:0000259" key="25">
    <source>
        <dbReference type="PROSITE" id="PS50968"/>
    </source>
</evidence>
<dbReference type="GO" id="GO:1902494">
    <property type="term" value="C:catalytic complex"/>
    <property type="evidence" value="ECO:0007669"/>
    <property type="project" value="Ensembl"/>
</dbReference>
<dbReference type="PROSITE" id="PS50968">
    <property type="entry name" value="BIOTINYL_LIPOYL"/>
    <property type="match status" value="1"/>
</dbReference>
<dbReference type="SMART" id="SM00878">
    <property type="entry name" value="Biotin_carb_C"/>
    <property type="match status" value="1"/>
</dbReference>
<dbReference type="InterPro" id="IPR000089">
    <property type="entry name" value="Biotin_lipoyl"/>
</dbReference>
<dbReference type="PANTHER" id="PTHR18866">
    <property type="entry name" value="CARBOXYLASE:PYRUVATE/ACETYL-COA/PROPIONYL-COA CARBOXYLASE"/>
    <property type="match status" value="1"/>
</dbReference>
<evidence type="ECO:0000259" key="27">
    <source>
        <dbReference type="PROSITE" id="PS50979"/>
    </source>
</evidence>
<dbReference type="Gene3D" id="3.30.1490.20">
    <property type="entry name" value="ATP-grasp fold, A domain"/>
    <property type="match status" value="1"/>
</dbReference>
<keyword evidence="17" id="KW-0464">Manganese</keyword>
<comment type="catalytic activity">
    <reaction evidence="21">
        <text>propanoyl-CoA + hydrogencarbonate + ATP = (S)-methylmalonyl-CoA + ADP + phosphate + H(+)</text>
        <dbReference type="Rhea" id="RHEA:23720"/>
        <dbReference type="ChEBI" id="CHEBI:15378"/>
        <dbReference type="ChEBI" id="CHEBI:17544"/>
        <dbReference type="ChEBI" id="CHEBI:30616"/>
        <dbReference type="ChEBI" id="CHEBI:43474"/>
        <dbReference type="ChEBI" id="CHEBI:57327"/>
        <dbReference type="ChEBI" id="CHEBI:57392"/>
        <dbReference type="ChEBI" id="CHEBI:456216"/>
        <dbReference type="EC" id="6.4.1.3"/>
    </reaction>
    <physiologicalReaction direction="left-to-right" evidence="21">
        <dbReference type="Rhea" id="RHEA:23721"/>
    </physiologicalReaction>
</comment>
<keyword evidence="16" id="KW-0496">Mitochondrion</keyword>
<dbReference type="STRING" id="379532.ENSPCOP00000008105"/>
<dbReference type="PROSITE" id="PS50979">
    <property type="entry name" value="BC"/>
    <property type="match status" value="1"/>
</dbReference>
<dbReference type="GeneTree" id="ENSGT00940000156083"/>
<comment type="subcellular location">
    <subcellularLocation>
        <location evidence="2">Mitochondrion matrix</location>
    </subcellularLocation>
</comment>
<dbReference type="InterPro" id="IPR016185">
    <property type="entry name" value="PreATP-grasp_dom_sf"/>
</dbReference>
<keyword evidence="6" id="KW-0597">Phosphoprotein</keyword>
<evidence type="ECO:0000256" key="2">
    <source>
        <dbReference type="ARBA" id="ARBA00004305"/>
    </source>
</evidence>
<evidence type="ECO:0000256" key="22">
    <source>
        <dbReference type="ARBA" id="ARBA00056148"/>
    </source>
</evidence>
<dbReference type="InterPro" id="IPR005479">
    <property type="entry name" value="CPAse_ATP-bd"/>
</dbReference>
<dbReference type="InterPro" id="IPR011053">
    <property type="entry name" value="Single_hybrid_motif"/>
</dbReference>
<dbReference type="SUPFAM" id="SSF51230">
    <property type="entry name" value="Single hybrid motif"/>
    <property type="match status" value="1"/>
</dbReference>
<keyword evidence="8" id="KW-0479">Metal-binding</keyword>
<dbReference type="FunFam" id="3.30.470.20:FF:000028">
    <property type="entry name" value="Methylcrotonoyl-CoA carboxylase subunit alpha, mitochondrial"/>
    <property type="match status" value="1"/>
</dbReference>
<dbReference type="Gene3D" id="3.30.700.30">
    <property type="match status" value="1"/>
</dbReference>
<keyword evidence="13" id="KW-0442">Lipid degradation</keyword>
<dbReference type="GO" id="GO:0019899">
    <property type="term" value="F:enzyme binding"/>
    <property type="evidence" value="ECO:0007669"/>
    <property type="project" value="Ensembl"/>
</dbReference>
<evidence type="ECO:0000256" key="21">
    <source>
        <dbReference type="ARBA" id="ARBA00049495"/>
    </source>
</evidence>
<evidence type="ECO:0000256" key="16">
    <source>
        <dbReference type="ARBA" id="ARBA00023128"/>
    </source>
</evidence>
<dbReference type="SUPFAM" id="SSF56059">
    <property type="entry name" value="Glutathione synthetase ATP-binding domain-like"/>
    <property type="match status" value="1"/>
</dbReference>
<dbReference type="GO" id="GO:0005524">
    <property type="term" value="F:ATP binding"/>
    <property type="evidence" value="ECO:0007669"/>
    <property type="project" value="UniProtKB-UniRule"/>
</dbReference>
<evidence type="ECO:0000256" key="17">
    <source>
        <dbReference type="ARBA" id="ARBA00023211"/>
    </source>
</evidence>
<dbReference type="InterPro" id="IPR011054">
    <property type="entry name" value="Rudment_hybrid_motif"/>
</dbReference>
<dbReference type="InterPro" id="IPR011761">
    <property type="entry name" value="ATP-grasp"/>
</dbReference>
<keyword evidence="14" id="KW-0007">Acetylation</keyword>
<evidence type="ECO:0000259" key="26">
    <source>
        <dbReference type="PROSITE" id="PS50975"/>
    </source>
</evidence>
<keyword evidence="12" id="KW-0809">Transit peptide</keyword>
<name>A0A2K6F299_PROCO</name>
<dbReference type="Pfam" id="PF00289">
    <property type="entry name" value="Biotin_carb_N"/>
    <property type="match status" value="1"/>
</dbReference>
<dbReference type="InterPro" id="IPR013815">
    <property type="entry name" value="ATP_grasp_subdomain_1"/>
</dbReference>
<keyword evidence="10 24" id="KW-0067">ATP-binding</keyword>
<evidence type="ECO:0000313" key="28">
    <source>
        <dbReference type="Ensembl" id="ENSPCOP00000008105.1"/>
    </source>
</evidence>
<proteinExistence type="predicted"/>
<protein>
    <recommendedName>
        <fullName evidence="5">Propionyl-CoA carboxylase alpha chain, mitochondrial</fullName>
        <ecNumber evidence="4">6.4.1.3</ecNumber>
    </recommendedName>
    <alternativeName>
        <fullName evidence="19">Propanoyl-CoA:carbon dioxide ligase subunit alpha</fullName>
    </alternativeName>
</protein>
<feature type="domain" description="Lipoyl-binding" evidence="25">
    <location>
        <begin position="626"/>
        <end position="702"/>
    </location>
</feature>
<keyword evidence="15" id="KW-0443">Lipid metabolism</keyword>
<comment type="catalytic activity">
    <reaction evidence="20">
        <text>butanoyl-CoA + hydrogencarbonate + ATP = (2S)-ethylmalonyl-CoA + ADP + phosphate + H(+)</text>
        <dbReference type="Rhea" id="RHEA:59520"/>
        <dbReference type="ChEBI" id="CHEBI:15378"/>
        <dbReference type="ChEBI" id="CHEBI:17544"/>
        <dbReference type="ChEBI" id="CHEBI:30616"/>
        <dbReference type="ChEBI" id="CHEBI:43474"/>
        <dbReference type="ChEBI" id="CHEBI:57371"/>
        <dbReference type="ChEBI" id="CHEBI:60909"/>
        <dbReference type="ChEBI" id="CHEBI:456216"/>
    </reaction>
    <physiologicalReaction direction="left-to-right" evidence="20">
        <dbReference type="Rhea" id="RHEA:59521"/>
    </physiologicalReaction>
</comment>